<dbReference type="PIRSF" id="PIRSF000097">
    <property type="entry name" value="AKR"/>
    <property type="match status" value="1"/>
</dbReference>
<dbReference type="KEGG" id="mop:Mesop_0185"/>
<dbReference type="eggNOG" id="COG0656">
    <property type="taxonomic scope" value="Bacteria"/>
</dbReference>
<feature type="domain" description="NADP-dependent oxidoreductase" evidence="4">
    <location>
        <begin position="19"/>
        <end position="267"/>
    </location>
</feature>
<feature type="active site" description="Proton donor" evidence="1">
    <location>
        <position position="57"/>
    </location>
</feature>
<dbReference type="PANTHER" id="PTHR43638">
    <property type="entry name" value="OXIDOREDUCTASE, ALDO/KETO REDUCTASE FAMILY PROTEIN"/>
    <property type="match status" value="1"/>
</dbReference>
<dbReference type="CDD" id="cd19138">
    <property type="entry name" value="AKR_YeaE"/>
    <property type="match status" value="1"/>
</dbReference>
<dbReference type="Proteomes" id="UP000001623">
    <property type="component" value="Chromosome"/>
</dbReference>
<dbReference type="SUPFAM" id="SSF51430">
    <property type="entry name" value="NAD(P)-linked oxidoreductase"/>
    <property type="match status" value="1"/>
</dbReference>
<dbReference type="GO" id="GO:0016491">
    <property type="term" value="F:oxidoreductase activity"/>
    <property type="evidence" value="ECO:0007669"/>
    <property type="project" value="InterPro"/>
</dbReference>
<reference evidence="5 6" key="1">
    <citation type="submission" date="2010-10" db="EMBL/GenBank/DDBJ databases">
        <title>Complete sequence of Mesorhizobium opportunistum WSM2075.</title>
        <authorList>
            <consortium name="US DOE Joint Genome Institute"/>
            <person name="Lucas S."/>
            <person name="Copeland A."/>
            <person name="Lapidus A."/>
            <person name="Cheng J.-F."/>
            <person name="Bruce D."/>
            <person name="Goodwin L."/>
            <person name="Pitluck S."/>
            <person name="Chertkov O."/>
            <person name="Misra M."/>
            <person name="Detter J.C."/>
            <person name="Han C."/>
            <person name="Tapia R."/>
            <person name="Land M."/>
            <person name="Hauser L."/>
            <person name="Kyrpides N."/>
            <person name="Ovchinnikova G."/>
            <person name="Mavrommatis K.M."/>
            <person name="Tiwari R.P."/>
            <person name="Howieson J.G."/>
            <person name="O'Hara G.W."/>
            <person name="Nandasena K.G."/>
            <person name="Woyke T."/>
        </authorList>
    </citation>
    <scope>NUCLEOTIDE SEQUENCE [LARGE SCALE GENOMIC DNA]</scope>
    <source>
        <strain evidence="6">LMG 24607 / HAMBI 3007 / WSM2075</strain>
    </source>
</reference>
<dbReference type="PRINTS" id="PR00069">
    <property type="entry name" value="ALDKETRDTASE"/>
</dbReference>
<dbReference type="AlphaFoldDB" id="F7YGN4"/>
<proteinExistence type="predicted"/>
<evidence type="ECO:0000313" key="5">
    <source>
        <dbReference type="EMBL" id="AEH84680.1"/>
    </source>
</evidence>
<evidence type="ECO:0000259" key="4">
    <source>
        <dbReference type="Pfam" id="PF00248"/>
    </source>
</evidence>
<dbReference type="Gene3D" id="3.20.20.100">
    <property type="entry name" value="NADP-dependent oxidoreductase domain"/>
    <property type="match status" value="1"/>
</dbReference>
<dbReference type="RefSeq" id="WP_013891429.1">
    <property type="nucleotide sequence ID" value="NC_015675.1"/>
</dbReference>
<dbReference type="Pfam" id="PF00248">
    <property type="entry name" value="Aldo_ket_red"/>
    <property type="match status" value="1"/>
</dbReference>
<evidence type="ECO:0000256" key="3">
    <source>
        <dbReference type="PIRSR" id="PIRSR000097-3"/>
    </source>
</evidence>
<dbReference type="PANTHER" id="PTHR43638:SF3">
    <property type="entry name" value="ALDEHYDE REDUCTASE"/>
    <property type="match status" value="1"/>
</dbReference>
<feature type="binding site" evidence="2">
    <location>
        <position position="115"/>
    </location>
    <ligand>
        <name>substrate</name>
    </ligand>
</feature>
<sequence>MPSTVRTTTLPSGEAIAVLGQGTWKMGEDIRRRGDEIAALKLGLDLGVTLIDTAEMYASGGAEEVVAEAIAGRRAEVFLVSKVLPSNASRAGVQRACENSLKRLATDRIDLYLLHWPGSVPLAETVEAFEALKKAGKIRHWGVSNFDIEEMEDLAGLPDGGNVQTNQVLYNLVRRGLEFDLAPWSRKRGIPLMAYSPVEQGALARNARLDAVAARHGATAAQIALAWVMQQEGVIAIPKASSQEHVRQNFAALDIKLIGEDLADLDRAFPPPTRKRGLEMI</sequence>
<gene>
    <name evidence="5" type="ordered locus">Mesop_0185</name>
</gene>
<dbReference type="EMBL" id="CP002279">
    <property type="protein sequence ID" value="AEH84680.1"/>
    <property type="molecule type" value="Genomic_DNA"/>
</dbReference>
<protein>
    <submittedName>
        <fullName evidence="5">Aldo/keto reductase</fullName>
    </submittedName>
</protein>
<name>F7YGN4_MESOW</name>
<feature type="site" description="Lowers pKa of active site Tyr" evidence="3">
    <location>
        <position position="82"/>
    </location>
</feature>
<dbReference type="InterPro" id="IPR020471">
    <property type="entry name" value="AKR"/>
</dbReference>
<organism evidence="5 6">
    <name type="scientific">Mesorhizobium opportunistum (strain LMG 24607 / HAMBI 3007 / WSM2075)</name>
    <dbReference type="NCBI Taxonomy" id="536019"/>
    <lineage>
        <taxon>Bacteria</taxon>
        <taxon>Pseudomonadati</taxon>
        <taxon>Pseudomonadota</taxon>
        <taxon>Alphaproteobacteria</taxon>
        <taxon>Hyphomicrobiales</taxon>
        <taxon>Phyllobacteriaceae</taxon>
        <taxon>Mesorhizobium</taxon>
    </lineage>
</organism>
<dbReference type="HOGENOM" id="CLU_023205_2_3_5"/>
<evidence type="ECO:0000256" key="1">
    <source>
        <dbReference type="PIRSR" id="PIRSR000097-1"/>
    </source>
</evidence>
<evidence type="ECO:0000313" key="6">
    <source>
        <dbReference type="Proteomes" id="UP000001623"/>
    </source>
</evidence>
<dbReference type="STRING" id="536019.Mesop_0185"/>
<evidence type="ECO:0000256" key="2">
    <source>
        <dbReference type="PIRSR" id="PIRSR000097-2"/>
    </source>
</evidence>
<dbReference type="InterPro" id="IPR036812">
    <property type="entry name" value="NAD(P)_OxRdtase_dom_sf"/>
</dbReference>
<accession>F7YGN4</accession>
<dbReference type="InterPro" id="IPR023210">
    <property type="entry name" value="NADP_OxRdtase_dom"/>
</dbReference>